<reference evidence="3" key="2">
    <citation type="submission" date="2015-01" db="EMBL/GenBank/DDBJ databases">
        <title>Evolutionary Origins and Diversification of the Mycorrhizal Mutualists.</title>
        <authorList>
            <consortium name="DOE Joint Genome Institute"/>
            <consortium name="Mycorrhizal Genomics Consortium"/>
            <person name="Kohler A."/>
            <person name="Kuo A."/>
            <person name="Nagy L.G."/>
            <person name="Floudas D."/>
            <person name="Copeland A."/>
            <person name="Barry K.W."/>
            <person name="Cichocki N."/>
            <person name="Veneault-Fourrey C."/>
            <person name="LaButti K."/>
            <person name="Lindquist E.A."/>
            <person name="Lipzen A."/>
            <person name="Lundell T."/>
            <person name="Morin E."/>
            <person name="Murat C."/>
            <person name="Riley R."/>
            <person name="Ohm R."/>
            <person name="Sun H."/>
            <person name="Tunlid A."/>
            <person name="Henrissat B."/>
            <person name="Grigoriev I.V."/>
            <person name="Hibbett D.S."/>
            <person name="Martin F."/>
        </authorList>
    </citation>
    <scope>NUCLEOTIDE SEQUENCE [LARGE SCALE GENOMIC DNA]</scope>
    <source>
        <strain evidence="3">F 1598</strain>
    </source>
</reference>
<keyword evidence="3" id="KW-1185">Reference proteome</keyword>
<evidence type="ECO:0000313" key="3">
    <source>
        <dbReference type="Proteomes" id="UP000054166"/>
    </source>
</evidence>
<dbReference type="AlphaFoldDB" id="A0A0C3CLJ0"/>
<evidence type="ECO:0000256" key="1">
    <source>
        <dbReference type="SAM" id="MobiDB-lite"/>
    </source>
</evidence>
<dbReference type="HOGENOM" id="CLU_1993464_0_0_1"/>
<feature type="compositionally biased region" description="Polar residues" evidence="1">
    <location>
        <begin position="43"/>
        <end position="54"/>
    </location>
</feature>
<accession>A0A0C3CLJ0</accession>
<evidence type="ECO:0000313" key="2">
    <source>
        <dbReference type="EMBL" id="KIM90537.1"/>
    </source>
</evidence>
<dbReference type="Proteomes" id="UP000054166">
    <property type="component" value="Unassembled WGS sequence"/>
</dbReference>
<dbReference type="EMBL" id="KN832973">
    <property type="protein sequence ID" value="KIM90537.1"/>
    <property type="molecule type" value="Genomic_DNA"/>
</dbReference>
<name>A0A0C3CLJ0_PILCF</name>
<reference evidence="2 3" key="1">
    <citation type="submission" date="2014-04" db="EMBL/GenBank/DDBJ databases">
        <authorList>
            <consortium name="DOE Joint Genome Institute"/>
            <person name="Kuo A."/>
            <person name="Tarkka M."/>
            <person name="Buscot F."/>
            <person name="Kohler A."/>
            <person name="Nagy L.G."/>
            <person name="Floudas D."/>
            <person name="Copeland A."/>
            <person name="Barry K.W."/>
            <person name="Cichocki N."/>
            <person name="Veneault-Fourrey C."/>
            <person name="LaButti K."/>
            <person name="Lindquist E.A."/>
            <person name="Lipzen A."/>
            <person name="Lundell T."/>
            <person name="Morin E."/>
            <person name="Murat C."/>
            <person name="Sun H."/>
            <person name="Tunlid A."/>
            <person name="Henrissat B."/>
            <person name="Grigoriev I.V."/>
            <person name="Hibbett D.S."/>
            <person name="Martin F."/>
            <person name="Nordberg H.P."/>
            <person name="Cantor M.N."/>
            <person name="Hua S.X."/>
        </authorList>
    </citation>
    <scope>NUCLEOTIDE SEQUENCE [LARGE SCALE GENOMIC DNA]</scope>
    <source>
        <strain evidence="2 3">F 1598</strain>
    </source>
</reference>
<feature type="region of interest" description="Disordered" evidence="1">
    <location>
        <begin position="31"/>
        <end position="54"/>
    </location>
</feature>
<dbReference type="InParanoid" id="A0A0C3CLJ0"/>
<organism evidence="2 3">
    <name type="scientific">Piloderma croceum (strain F 1598)</name>
    <dbReference type="NCBI Taxonomy" id="765440"/>
    <lineage>
        <taxon>Eukaryota</taxon>
        <taxon>Fungi</taxon>
        <taxon>Dikarya</taxon>
        <taxon>Basidiomycota</taxon>
        <taxon>Agaricomycotina</taxon>
        <taxon>Agaricomycetes</taxon>
        <taxon>Agaricomycetidae</taxon>
        <taxon>Atheliales</taxon>
        <taxon>Atheliaceae</taxon>
        <taxon>Piloderma</taxon>
    </lineage>
</organism>
<proteinExistence type="predicted"/>
<gene>
    <name evidence="2" type="ORF">PILCRDRAFT_812288</name>
</gene>
<sequence length="125" mass="12847">MPPDSFAEFHRSFVQVLVYIGITGSDGSNNACGLGIKPRPSQGPHSSSTPRRSLPTMQLLKSTIVAILAFAAYATAAKTSGSCAGVGNSCDPNELCCPGLLCSGDQECYLPPPSPPASPPPPPAF</sequence>
<protein>
    <submittedName>
        <fullName evidence="2">Uncharacterized protein</fullName>
    </submittedName>
</protein>